<dbReference type="eggNOG" id="COG3023">
    <property type="taxonomic scope" value="Bacteria"/>
</dbReference>
<reference evidence="14 15" key="1">
    <citation type="journal article" date="2009" name="PLoS ONE">
        <title>The complete genome of Teredinibacter turnerae T7901: an intracellular endosymbiont of marine wood-boring bivalves (shipworms).</title>
        <authorList>
            <person name="Yang J.C."/>
            <person name="Madupu R."/>
            <person name="Durkin A.S."/>
            <person name="Ekborg N.A."/>
            <person name="Pedamallu C.S."/>
            <person name="Hostetler J.B."/>
            <person name="Radune D."/>
            <person name="Toms B.S."/>
            <person name="Henrissat B."/>
            <person name="Coutinho P.M."/>
            <person name="Schwarz S."/>
            <person name="Field L."/>
            <person name="Trindade-Silva A.E."/>
            <person name="Soares C.A.G."/>
            <person name="Elshahawi S."/>
            <person name="Hanora A."/>
            <person name="Schmidt E.W."/>
            <person name="Haygood M.G."/>
            <person name="Posfai J."/>
            <person name="Benner J."/>
            <person name="Madinger C."/>
            <person name="Nove J."/>
            <person name="Anton B."/>
            <person name="Chaudhary K."/>
            <person name="Foster J."/>
            <person name="Holman A."/>
            <person name="Kumar S."/>
            <person name="Lessard P.A."/>
            <person name="Luyten Y.A."/>
            <person name="Slatko B."/>
            <person name="Wood N."/>
            <person name="Wu B."/>
            <person name="Teplitski M."/>
            <person name="Mougous J.D."/>
            <person name="Ward N."/>
            <person name="Eisen J.A."/>
            <person name="Badger J.H."/>
            <person name="Distel D.L."/>
        </authorList>
    </citation>
    <scope>NUCLEOTIDE SEQUENCE [LARGE SCALE GENOMIC DNA]</scope>
    <source>
        <strain evidence="15">ATCC 39867 / T7901</strain>
    </source>
</reference>
<dbReference type="GO" id="GO:0005737">
    <property type="term" value="C:cytoplasm"/>
    <property type="evidence" value="ECO:0007669"/>
    <property type="project" value="UniProtKB-SubCell"/>
</dbReference>
<dbReference type="InterPro" id="IPR036505">
    <property type="entry name" value="Amidase/PGRP_sf"/>
</dbReference>
<evidence type="ECO:0000313" key="14">
    <source>
        <dbReference type="EMBL" id="ACR10786.1"/>
    </source>
</evidence>
<evidence type="ECO:0000256" key="12">
    <source>
        <dbReference type="ARBA" id="ARBA00042615"/>
    </source>
</evidence>
<evidence type="ECO:0000256" key="7">
    <source>
        <dbReference type="ARBA" id="ARBA00022723"/>
    </source>
</evidence>
<evidence type="ECO:0000256" key="5">
    <source>
        <dbReference type="ARBA" id="ARBA00011901"/>
    </source>
</evidence>
<organism evidence="14 15">
    <name type="scientific">Teredinibacter turnerae (strain ATCC 39867 / T7901)</name>
    <dbReference type="NCBI Taxonomy" id="377629"/>
    <lineage>
        <taxon>Bacteria</taxon>
        <taxon>Pseudomonadati</taxon>
        <taxon>Pseudomonadota</taxon>
        <taxon>Gammaproteobacteria</taxon>
        <taxon>Cellvibrionales</taxon>
        <taxon>Cellvibrionaceae</taxon>
        <taxon>Teredinibacter</taxon>
    </lineage>
</organism>
<keyword evidence="9" id="KW-0862">Zinc</keyword>
<evidence type="ECO:0000313" key="15">
    <source>
        <dbReference type="Proteomes" id="UP000009080"/>
    </source>
</evidence>
<dbReference type="GO" id="GO:0009254">
    <property type="term" value="P:peptidoglycan turnover"/>
    <property type="evidence" value="ECO:0007669"/>
    <property type="project" value="TreeGrafter"/>
</dbReference>
<name>C5BP12_TERTT</name>
<evidence type="ECO:0000256" key="2">
    <source>
        <dbReference type="ARBA" id="ARBA00001947"/>
    </source>
</evidence>
<gene>
    <name evidence="14" type="ordered locus">TERTU_3027</name>
</gene>
<evidence type="ECO:0000256" key="1">
    <source>
        <dbReference type="ARBA" id="ARBA00001561"/>
    </source>
</evidence>
<evidence type="ECO:0000256" key="3">
    <source>
        <dbReference type="ARBA" id="ARBA00004496"/>
    </source>
</evidence>
<evidence type="ECO:0000256" key="10">
    <source>
        <dbReference type="ARBA" id="ARBA00023316"/>
    </source>
</evidence>
<comment type="catalytic activity">
    <reaction evidence="1">
        <text>Hydrolyzes the link between N-acetylmuramoyl residues and L-amino acid residues in certain cell-wall glycopeptides.</text>
        <dbReference type="EC" id="3.5.1.28"/>
    </reaction>
</comment>
<keyword evidence="6" id="KW-0963">Cytoplasm</keyword>
<keyword evidence="15" id="KW-1185">Reference proteome</keyword>
<dbReference type="PANTHER" id="PTHR30417:SF4">
    <property type="entry name" value="1,6-ANHYDRO-N-ACETYLMURAMYL-L-ALANINE AMIDASE AMPD"/>
    <property type="match status" value="1"/>
</dbReference>
<dbReference type="FunFam" id="3.40.80.10:FF:000002">
    <property type="entry name" value="1,6-anhydro-N-acetylmuramyl-L-alanine amidase"/>
    <property type="match status" value="1"/>
</dbReference>
<evidence type="ECO:0000256" key="6">
    <source>
        <dbReference type="ARBA" id="ARBA00022490"/>
    </source>
</evidence>
<dbReference type="AlphaFoldDB" id="C5BP12"/>
<dbReference type="InterPro" id="IPR002502">
    <property type="entry name" value="Amidase_domain"/>
</dbReference>
<dbReference type="InterPro" id="IPR051206">
    <property type="entry name" value="NAMLAA_amidase_2"/>
</dbReference>
<dbReference type="Pfam" id="PF01510">
    <property type="entry name" value="Amidase_2"/>
    <property type="match status" value="1"/>
</dbReference>
<dbReference type="EMBL" id="CP001614">
    <property type="protein sequence ID" value="ACR10786.1"/>
    <property type="molecule type" value="Genomic_DNA"/>
</dbReference>
<dbReference type="EC" id="3.5.1.28" evidence="5"/>
<proteinExistence type="inferred from homology"/>
<protein>
    <recommendedName>
        <fullName evidence="11">1,6-anhydro-N-acetylmuramyl-L-alanine amidase AmpD</fullName>
        <ecNumber evidence="5">3.5.1.28</ecNumber>
    </recommendedName>
    <alternativeName>
        <fullName evidence="12">N-acetylmuramoyl-L-alanine amidase</fullName>
    </alternativeName>
</protein>
<comment type="cofactor">
    <cofactor evidence="2">
        <name>Zn(2+)</name>
        <dbReference type="ChEBI" id="CHEBI:29105"/>
    </cofactor>
</comment>
<evidence type="ECO:0000256" key="9">
    <source>
        <dbReference type="ARBA" id="ARBA00022833"/>
    </source>
</evidence>
<comment type="subcellular location">
    <subcellularLocation>
        <location evidence="3">Cytoplasm</location>
    </subcellularLocation>
</comment>
<keyword evidence="7" id="KW-0479">Metal-binding</keyword>
<evidence type="ECO:0000259" key="13">
    <source>
        <dbReference type="SMART" id="SM00644"/>
    </source>
</evidence>
<dbReference type="SMART" id="SM00644">
    <property type="entry name" value="Ami_2"/>
    <property type="match status" value="1"/>
</dbReference>
<dbReference type="CDD" id="cd06583">
    <property type="entry name" value="PGRP"/>
    <property type="match status" value="1"/>
</dbReference>
<dbReference type="GO" id="GO:0008745">
    <property type="term" value="F:N-acetylmuramoyl-L-alanine amidase activity"/>
    <property type="evidence" value="ECO:0007669"/>
    <property type="project" value="UniProtKB-EC"/>
</dbReference>
<evidence type="ECO:0000256" key="8">
    <source>
        <dbReference type="ARBA" id="ARBA00022801"/>
    </source>
</evidence>
<dbReference type="SUPFAM" id="SSF55846">
    <property type="entry name" value="N-acetylmuramoyl-L-alanine amidase-like"/>
    <property type="match status" value="1"/>
</dbReference>
<dbReference type="PANTHER" id="PTHR30417">
    <property type="entry name" value="N-ACETYLMURAMOYL-L-ALANINE AMIDASE AMID"/>
    <property type="match status" value="1"/>
</dbReference>
<dbReference type="RefSeq" id="WP_015816898.1">
    <property type="nucleotide sequence ID" value="NC_012997.1"/>
</dbReference>
<evidence type="ECO:0000256" key="4">
    <source>
        <dbReference type="ARBA" id="ARBA00007553"/>
    </source>
</evidence>
<dbReference type="KEGG" id="ttu:TERTU_3027"/>
<keyword evidence="8" id="KW-0378">Hydrolase</keyword>
<keyword evidence="10" id="KW-0961">Cell wall biogenesis/degradation</keyword>
<dbReference type="NCBIfam" id="NF008758">
    <property type="entry name" value="PRK11789.1"/>
    <property type="match status" value="1"/>
</dbReference>
<dbReference type="GO" id="GO:0046872">
    <property type="term" value="F:metal ion binding"/>
    <property type="evidence" value="ECO:0007669"/>
    <property type="project" value="UniProtKB-KW"/>
</dbReference>
<feature type="domain" description="N-acetylmuramoyl-L-alanine amidase" evidence="13">
    <location>
        <begin position="16"/>
        <end position="167"/>
    </location>
</feature>
<accession>C5BP12</accession>
<dbReference type="Proteomes" id="UP000009080">
    <property type="component" value="Chromosome"/>
</dbReference>
<comment type="similarity">
    <text evidence="4">Belongs to the N-acetylmuramoyl-L-alanine amidase 2 family.</text>
</comment>
<dbReference type="Gene3D" id="3.40.80.10">
    <property type="entry name" value="Peptidoglycan recognition protein-like"/>
    <property type="match status" value="1"/>
</dbReference>
<dbReference type="GO" id="GO:0071555">
    <property type="term" value="P:cell wall organization"/>
    <property type="evidence" value="ECO:0007669"/>
    <property type="project" value="UniProtKB-KW"/>
</dbReference>
<dbReference type="OrthoDB" id="9794842at2"/>
<sequence>MHISNGWLQEVRHVASPNYNARPPASDISLLVIHNISLPPGEFGGDAVERFFTNCLAADEHPFYSSIADMKVSAHCFVRRNGEIIQFVSFAERAWHAGRSCFGGETECNDFAIGVELEGTDSTPYTDEQYASLACLTVALQAAYPKITKSRITGHADIAPERKTDPGPAFDWPRYFALLP</sequence>
<dbReference type="GO" id="GO:0009253">
    <property type="term" value="P:peptidoglycan catabolic process"/>
    <property type="evidence" value="ECO:0007669"/>
    <property type="project" value="InterPro"/>
</dbReference>
<evidence type="ECO:0000256" key="11">
    <source>
        <dbReference type="ARBA" id="ARBA00039257"/>
    </source>
</evidence>
<dbReference type="STRING" id="377629.TERTU_3027"/>
<dbReference type="HOGENOM" id="CLU_049290_1_0_6"/>